<dbReference type="AlphaFoldDB" id="A0A512E1M5"/>
<keyword evidence="3" id="KW-1185">Reference proteome</keyword>
<dbReference type="RefSeq" id="WP_147041146.1">
    <property type="nucleotide sequence ID" value="NZ_BJYZ01000046.1"/>
</dbReference>
<feature type="region of interest" description="Disordered" evidence="1">
    <location>
        <begin position="1"/>
        <end position="85"/>
    </location>
</feature>
<name>A0A512E1M5_9PROT</name>
<sequence>MAKERAKLFDDDDPVDVSQFAPKPGPAKDAPPAEEVRAVSEKANFPSRESGAATKDHPPSSAKGSGKPLPDQKREQRRHRTGRNIQLNLKVTKEAYDLFYQITDAEDFVLGETFEQAVMALQEKLSKRKK</sequence>
<comment type="caution">
    <text evidence="2">The sequence shown here is derived from an EMBL/GenBank/DDBJ whole genome shotgun (WGS) entry which is preliminary data.</text>
</comment>
<evidence type="ECO:0008006" key="4">
    <source>
        <dbReference type="Google" id="ProtNLM"/>
    </source>
</evidence>
<protein>
    <recommendedName>
        <fullName evidence="4">Stability/partitioning determinant</fullName>
    </recommendedName>
</protein>
<evidence type="ECO:0000256" key="1">
    <source>
        <dbReference type="SAM" id="MobiDB-lite"/>
    </source>
</evidence>
<proteinExistence type="predicted"/>
<gene>
    <name evidence="2" type="ORF">SAE02_67620</name>
</gene>
<evidence type="ECO:0000313" key="2">
    <source>
        <dbReference type="EMBL" id="GEO42614.1"/>
    </source>
</evidence>
<organism evidence="2 3">
    <name type="scientific">Skermanella aerolata</name>
    <dbReference type="NCBI Taxonomy" id="393310"/>
    <lineage>
        <taxon>Bacteria</taxon>
        <taxon>Pseudomonadati</taxon>
        <taxon>Pseudomonadota</taxon>
        <taxon>Alphaproteobacteria</taxon>
        <taxon>Rhodospirillales</taxon>
        <taxon>Azospirillaceae</taxon>
        <taxon>Skermanella</taxon>
    </lineage>
</organism>
<evidence type="ECO:0000313" key="3">
    <source>
        <dbReference type="Proteomes" id="UP000321523"/>
    </source>
</evidence>
<reference evidence="2 3" key="1">
    <citation type="submission" date="2019-07" db="EMBL/GenBank/DDBJ databases">
        <title>Whole genome shotgun sequence of Skermanella aerolata NBRC 106429.</title>
        <authorList>
            <person name="Hosoyama A."/>
            <person name="Uohara A."/>
            <person name="Ohji S."/>
            <person name="Ichikawa N."/>
        </authorList>
    </citation>
    <scope>NUCLEOTIDE SEQUENCE [LARGE SCALE GENOMIC DNA]</scope>
    <source>
        <strain evidence="2 3">NBRC 106429</strain>
    </source>
</reference>
<dbReference type="OrthoDB" id="7477461at2"/>
<dbReference type="Proteomes" id="UP000321523">
    <property type="component" value="Unassembled WGS sequence"/>
</dbReference>
<accession>A0A512E1M5</accession>
<dbReference type="EMBL" id="BJYZ01000046">
    <property type="protein sequence ID" value="GEO42614.1"/>
    <property type="molecule type" value="Genomic_DNA"/>
</dbReference>